<evidence type="ECO:0000259" key="4">
    <source>
        <dbReference type="Pfam" id="PF01420"/>
    </source>
</evidence>
<comment type="similarity">
    <text evidence="1">Belongs to the type-I restriction system S methylase family.</text>
</comment>
<dbReference type="GO" id="GO:0009307">
    <property type="term" value="P:DNA restriction-modification system"/>
    <property type="evidence" value="ECO:0007669"/>
    <property type="project" value="UniProtKB-KW"/>
</dbReference>
<evidence type="ECO:0000313" key="6">
    <source>
        <dbReference type="Proteomes" id="UP000886740"/>
    </source>
</evidence>
<evidence type="ECO:0000313" key="5">
    <source>
        <dbReference type="EMBL" id="HIX75384.1"/>
    </source>
</evidence>
<comment type="caution">
    <text evidence="5">The sequence shown here is derived from an EMBL/GenBank/DDBJ whole genome shotgun (WGS) entry which is preliminary data.</text>
</comment>
<dbReference type="InterPro" id="IPR052021">
    <property type="entry name" value="Type-I_RS_S_subunit"/>
</dbReference>
<dbReference type="Pfam" id="PF01420">
    <property type="entry name" value="Methylase_S"/>
    <property type="match status" value="2"/>
</dbReference>
<keyword evidence="3" id="KW-0238">DNA-binding</keyword>
<protein>
    <submittedName>
        <fullName evidence="5">Restriction endonuclease subunit S</fullName>
    </submittedName>
</protein>
<keyword evidence="5" id="KW-0378">Hydrolase</keyword>
<dbReference type="InterPro" id="IPR044946">
    <property type="entry name" value="Restrct_endonuc_typeI_TRD_sf"/>
</dbReference>
<reference evidence="5" key="1">
    <citation type="journal article" date="2021" name="PeerJ">
        <title>Extensive microbial diversity within the chicken gut microbiome revealed by metagenomics and culture.</title>
        <authorList>
            <person name="Gilroy R."/>
            <person name="Ravi A."/>
            <person name="Getino M."/>
            <person name="Pursley I."/>
            <person name="Horton D.L."/>
            <person name="Alikhan N.F."/>
            <person name="Baker D."/>
            <person name="Gharbi K."/>
            <person name="Hall N."/>
            <person name="Watson M."/>
            <person name="Adriaenssens E.M."/>
            <person name="Foster-Nyarko E."/>
            <person name="Jarju S."/>
            <person name="Secka A."/>
            <person name="Antonio M."/>
            <person name="Oren A."/>
            <person name="Chaudhuri R.R."/>
            <person name="La Ragione R."/>
            <person name="Hildebrand F."/>
            <person name="Pallen M.J."/>
        </authorList>
    </citation>
    <scope>NUCLEOTIDE SEQUENCE</scope>
    <source>
        <strain evidence="5">ChiGjej6B6-14162</strain>
    </source>
</reference>
<gene>
    <name evidence="5" type="ORF">H9977_10190</name>
</gene>
<evidence type="ECO:0000256" key="1">
    <source>
        <dbReference type="ARBA" id="ARBA00010923"/>
    </source>
</evidence>
<dbReference type="Gene3D" id="3.90.220.20">
    <property type="entry name" value="DNA methylase specificity domains"/>
    <property type="match status" value="2"/>
</dbReference>
<keyword evidence="5" id="KW-0540">Nuclease</keyword>
<proteinExistence type="inferred from homology"/>
<dbReference type="SUPFAM" id="SSF116734">
    <property type="entry name" value="DNA methylase specificity domain"/>
    <property type="match status" value="2"/>
</dbReference>
<evidence type="ECO:0000256" key="2">
    <source>
        <dbReference type="ARBA" id="ARBA00022747"/>
    </source>
</evidence>
<dbReference type="EMBL" id="DXEL01000070">
    <property type="protein sequence ID" value="HIX75384.1"/>
    <property type="molecule type" value="Genomic_DNA"/>
</dbReference>
<organism evidence="5 6">
    <name type="scientific">Candidatus Parabacteroides intestinipullorum</name>
    <dbReference type="NCBI Taxonomy" id="2838723"/>
    <lineage>
        <taxon>Bacteria</taxon>
        <taxon>Pseudomonadati</taxon>
        <taxon>Bacteroidota</taxon>
        <taxon>Bacteroidia</taxon>
        <taxon>Bacteroidales</taxon>
        <taxon>Tannerellaceae</taxon>
        <taxon>Parabacteroides</taxon>
    </lineage>
</organism>
<dbReference type="PANTHER" id="PTHR30408">
    <property type="entry name" value="TYPE-1 RESTRICTION ENZYME ECOKI SPECIFICITY PROTEIN"/>
    <property type="match status" value="1"/>
</dbReference>
<accession>A0A9D1X9H6</accession>
<keyword evidence="2" id="KW-0680">Restriction system</keyword>
<dbReference type="GO" id="GO:0003677">
    <property type="term" value="F:DNA binding"/>
    <property type="evidence" value="ECO:0007669"/>
    <property type="project" value="UniProtKB-KW"/>
</dbReference>
<dbReference type="PANTHER" id="PTHR30408:SF13">
    <property type="entry name" value="TYPE I RESTRICTION ENZYME HINDI SPECIFICITY SUBUNIT"/>
    <property type="match status" value="1"/>
</dbReference>
<name>A0A9D1X9H6_9BACT</name>
<dbReference type="Proteomes" id="UP000886740">
    <property type="component" value="Unassembled WGS sequence"/>
</dbReference>
<dbReference type="InterPro" id="IPR000055">
    <property type="entry name" value="Restrct_endonuc_typeI_TRD"/>
</dbReference>
<reference evidence="5" key="2">
    <citation type="submission" date="2021-04" db="EMBL/GenBank/DDBJ databases">
        <authorList>
            <person name="Gilroy R."/>
        </authorList>
    </citation>
    <scope>NUCLEOTIDE SEQUENCE</scope>
    <source>
        <strain evidence="5">ChiGjej6B6-14162</strain>
    </source>
</reference>
<feature type="domain" description="Type I restriction modification DNA specificity" evidence="4">
    <location>
        <begin position="194"/>
        <end position="362"/>
    </location>
</feature>
<evidence type="ECO:0000256" key="3">
    <source>
        <dbReference type="ARBA" id="ARBA00023125"/>
    </source>
</evidence>
<feature type="domain" description="Type I restriction modification DNA specificity" evidence="4">
    <location>
        <begin position="21"/>
        <end position="164"/>
    </location>
</feature>
<dbReference type="GO" id="GO:0004519">
    <property type="term" value="F:endonuclease activity"/>
    <property type="evidence" value="ECO:0007669"/>
    <property type="project" value="UniProtKB-KW"/>
</dbReference>
<keyword evidence="5" id="KW-0255">Endonuclease</keyword>
<sequence length="392" mass="45566">MKLYKICDYVSERVAASTLSEYNYISTENMLPNKGGITKSSNIPSGNVIAYSNEDVLISNIRPYFKKIWQANIDGGCSADVLCVRAKETIYPRYLYYLLSQDSFFEYVMAGSKGCKMPRGDKQQIMQWDVKIPEIGEQIRIAEFLSSIDSKIELNRRINENLEQQAQALFKSWFVDFEPFKDDKFVDSELGRIPEGWKVKKFGELCDSISVTHPCKKGQLIFLNTGDIENGFVLNHKYMNIKDMPGQAKKSIQENDILYSEIRPINRHFAFVNFPAQEYIVSTKLMVLRANDNESSIRLYQYLTSEDVINELQHEAESRSGTFPQIRFENIKSLKILIGSDDVEKQYTKYIENIYKMIFQYRKEIIRLEQLRDTLLPRLMSGELEIKDNSYD</sequence>
<dbReference type="AlphaFoldDB" id="A0A9D1X9H6"/>